<dbReference type="PRINTS" id="PR00481">
    <property type="entry name" value="LAMNOPPTDASE"/>
</dbReference>
<dbReference type="PANTHER" id="PTHR11963">
    <property type="entry name" value="LEUCINE AMINOPEPTIDASE-RELATED"/>
    <property type="match status" value="1"/>
</dbReference>
<dbReference type="HOGENOM" id="CLU_013734_6_3_14"/>
<evidence type="ECO:0000256" key="5">
    <source>
        <dbReference type="ARBA" id="ARBA00033172"/>
    </source>
</evidence>
<evidence type="ECO:0000256" key="8">
    <source>
        <dbReference type="ARBA" id="ARBA00050061"/>
    </source>
</evidence>
<gene>
    <name evidence="10" type="primary">pepB</name>
    <name evidence="10" type="ordered locus">MCRO_0111</name>
</gene>
<evidence type="ECO:0000256" key="2">
    <source>
        <dbReference type="ARBA" id="ARBA00022438"/>
    </source>
</evidence>
<keyword evidence="4 10" id="KW-0378">Hydrolase</keyword>
<evidence type="ECO:0000256" key="7">
    <source>
        <dbReference type="ARBA" id="ARBA00050021"/>
    </source>
</evidence>
<dbReference type="GO" id="GO:0070006">
    <property type="term" value="F:metalloaminopeptidase activity"/>
    <property type="evidence" value="ECO:0007669"/>
    <property type="project" value="InterPro"/>
</dbReference>
<dbReference type="PROSITE" id="PS00631">
    <property type="entry name" value="CYTOSOL_AP"/>
    <property type="match status" value="1"/>
</dbReference>
<dbReference type="EMBL" id="CP001991">
    <property type="protein sequence ID" value="ADE19827.1"/>
    <property type="molecule type" value="Genomic_DNA"/>
</dbReference>
<dbReference type="CDD" id="cd00433">
    <property type="entry name" value="Peptidase_M17"/>
    <property type="match status" value="1"/>
</dbReference>
<evidence type="ECO:0000256" key="6">
    <source>
        <dbReference type="ARBA" id="ARBA00049972"/>
    </source>
</evidence>
<dbReference type="GO" id="GO:0030145">
    <property type="term" value="F:manganese ion binding"/>
    <property type="evidence" value="ECO:0007669"/>
    <property type="project" value="InterPro"/>
</dbReference>
<dbReference type="eggNOG" id="COG0260">
    <property type="taxonomic scope" value="Bacteria"/>
</dbReference>
<dbReference type="OrthoDB" id="9809354at2"/>
<organism evidence="10 11">
    <name type="scientific">Mycoplasma crocodyli (strain ATCC 51981 / MP145)</name>
    <dbReference type="NCBI Taxonomy" id="512564"/>
    <lineage>
        <taxon>Bacteria</taxon>
        <taxon>Bacillati</taxon>
        <taxon>Mycoplasmatota</taxon>
        <taxon>Mollicutes</taxon>
        <taxon>Mycoplasmataceae</taxon>
        <taxon>Mycoplasma</taxon>
    </lineage>
</organism>
<keyword evidence="2 10" id="KW-0031">Aminopeptidase</keyword>
<proteinExistence type="inferred from homology"/>
<dbReference type="AlphaFoldDB" id="D5E4U3"/>
<name>D5E4U3_MYCCM</name>
<dbReference type="SUPFAM" id="SSF52949">
    <property type="entry name" value="Macro domain-like"/>
    <property type="match status" value="1"/>
</dbReference>
<keyword evidence="3" id="KW-0645">Protease</keyword>
<evidence type="ECO:0000256" key="4">
    <source>
        <dbReference type="ARBA" id="ARBA00022801"/>
    </source>
</evidence>
<reference evidence="11" key="1">
    <citation type="submission" date="2010-03" db="EMBL/GenBank/DDBJ databases">
        <title>The complete genome of Mycoplasma crocodyli MP145.</title>
        <authorList>
            <person name="Glass J.I."/>
            <person name="Durkin A.S."/>
            <person name="Hostetler J."/>
            <person name="Jackson J."/>
            <person name="Johnson J."/>
            <person name="May M.A."/>
            <person name="Paralanov V."/>
            <person name="Radune D."/>
            <person name="Szczypinski B."/>
            <person name="Brown D.R."/>
        </authorList>
    </citation>
    <scope>NUCLEOTIDE SEQUENCE [LARGE SCALE GENOMIC DNA]</scope>
    <source>
        <strain evidence="11">ATCC 51981 / MP145</strain>
    </source>
</reference>
<dbReference type="InterPro" id="IPR043472">
    <property type="entry name" value="Macro_dom-like"/>
</dbReference>
<accession>D5E4U3</accession>
<dbReference type="GO" id="GO:0005737">
    <property type="term" value="C:cytoplasm"/>
    <property type="evidence" value="ECO:0007669"/>
    <property type="project" value="InterPro"/>
</dbReference>
<reference key="2">
    <citation type="submission" date="2010-03" db="EMBL/GenBank/DDBJ databases">
        <authorList>
            <person name="Ma Z."/>
            <person name="Wang X."/>
            <person name="Liu H."/>
        </authorList>
    </citation>
    <scope>NUCLEOTIDE SEQUENCE</scope>
    <source>
        <strain>MP145</strain>
    </source>
</reference>
<evidence type="ECO:0000256" key="3">
    <source>
        <dbReference type="ARBA" id="ARBA00022670"/>
    </source>
</evidence>
<dbReference type="Pfam" id="PF00883">
    <property type="entry name" value="Peptidase_M17"/>
    <property type="match status" value="1"/>
</dbReference>
<evidence type="ECO:0000259" key="9">
    <source>
        <dbReference type="PROSITE" id="PS00631"/>
    </source>
</evidence>
<reference evidence="10 11" key="3">
    <citation type="journal article" date="2011" name="J. Bacteriol.">
        <title>Genome sequences of Mycoplasma alligatoris A21JP2T and Mycoplasma crocodyli MP145T.</title>
        <authorList>
            <person name="Brown D.R."/>
            <person name="Farmerie W.G."/>
            <person name="May M."/>
            <person name="Benders G.A."/>
            <person name="Durkin A.S."/>
            <person name="Hlavinka K."/>
            <person name="Hostetler J."/>
            <person name="Jackson J."/>
            <person name="Johnson J."/>
            <person name="Miller R.H."/>
            <person name="Paralanov V."/>
            <person name="Radune D."/>
            <person name="Szczypinski B."/>
            <person name="Glass J.I."/>
        </authorList>
    </citation>
    <scope>NUCLEOTIDE SEQUENCE [LARGE SCALE GENOMIC DNA]</scope>
    <source>
        <strain evidence="11">ATCC 51981 / MP145</strain>
    </source>
</reference>
<comment type="function">
    <text evidence="6">Presumably involved in the processing and regular turnover of intracellular proteins. Catalyzes the removal of unsubstituted N-terminal amino acids from various peptides.</text>
</comment>
<dbReference type="InterPro" id="IPR000819">
    <property type="entry name" value="Peptidase_M17_C"/>
</dbReference>
<keyword evidence="11" id="KW-1185">Reference proteome</keyword>
<dbReference type="SUPFAM" id="SSF53187">
    <property type="entry name" value="Zn-dependent exopeptidases"/>
    <property type="match status" value="1"/>
</dbReference>
<dbReference type="InterPro" id="IPR011356">
    <property type="entry name" value="Leucine_aapep/pepB"/>
</dbReference>
<evidence type="ECO:0000313" key="10">
    <source>
        <dbReference type="EMBL" id="ADE19827.1"/>
    </source>
</evidence>
<sequence length="457" mass="50410">MITKITNTRNSSQLLKAVFKKDAYPKTLLEKKFSVTDYFDTKESLVFMGDKKEYKLEDAISFAKTISKSAQRDYQIDLDSFVAGDVTIQQLVKFFVESYNYTSYKLWNLKTKKDEPKFEITLFSSVNETEYKEALTEALILSESLNFARELQIMAPNVCNSEYLADVVAKEVKKHKNLTLKVLNKKEIEDHKMGLLLSVNKGSVYEPRVVVIEYTGNPASKEKTVLVGKGITFDSGGYSLKPSKSMLGMKFDMSGSVIVASTLLAIAQLKPKANFSAVLCITDNRVNGDASLPDSVWVSMNGKSVEINNTDAEGRLVMADGLTYAVRKLNATRLIDVATLTGAILVALGSTYTGAWSTTEKGWQELSMAANTQNELIWRMPLDEAFAKEIRNSYVADLKNTDLSGNGGGSSSAAMFLKEFTEGVEYIHLDVAGTADLGGQPTGVMIKTLTQMALNNK</sequence>
<comment type="similarity">
    <text evidence="1">Belongs to the peptidase M17 family.</text>
</comment>
<dbReference type="STRING" id="512564.MCRO_0111"/>
<dbReference type="GO" id="GO:0006508">
    <property type="term" value="P:proteolysis"/>
    <property type="evidence" value="ECO:0007669"/>
    <property type="project" value="UniProtKB-KW"/>
</dbReference>
<evidence type="ECO:0000256" key="1">
    <source>
        <dbReference type="ARBA" id="ARBA00009528"/>
    </source>
</evidence>
<protein>
    <recommendedName>
        <fullName evidence="7">Probable cytosol aminopeptidase</fullName>
    </recommendedName>
    <alternativeName>
        <fullName evidence="8">Leucine aminopeptidase</fullName>
    </alternativeName>
    <alternativeName>
        <fullName evidence="5">Leucyl aminopeptidase</fullName>
    </alternativeName>
</protein>
<dbReference type="Gene3D" id="3.40.220.10">
    <property type="entry name" value="Leucine Aminopeptidase, subunit E, domain 1"/>
    <property type="match status" value="1"/>
</dbReference>
<dbReference type="PANTHER" id="PTHR11963:SF23">
    <property type="entry name" value="CYTOSOL AMINOPEPTIDASE"/>
    <property type="match status" value="1"/>
</dbReference>
<dbReference type="KEGG" id="mcd:MCRO_0111"/>
<feature type="domain" description="Cytosol aminopeptidase" evidence="9">
    <location>
        <begin position="309"/>
        <end position="316"/>
    </location>
</feature>
<dbReference type="Proteomes" id="UP000001845">
    <property type="component" value="Chromosome"/>
</dbReference>
<dbReference type="RefSeq" id="WP_013054603.1">
    <property type="nucleotide sequence ID" value="NC_014014.1"/>
</dbReference>
<evidence type="ECO:0000313" key="11">
    <source>
        <dbReference type="Proteomes" id="UP000001845"/>
    </source>
</evidence>
<dbReference type="Gene3D" id="3.40.630.10">
    <property type="entry name" value="Zn peptidases"/>
    <property type="match status" value="1"/>
</dbReference>